<protein>
    <submittedName>
        <fullName evidence="4">AsmA family protein</fullName>
    </submittedName>
</protein>
<gene>
    <name evidence="4" type="ORF">FM069_03040</name>
</gene>
<dbReference type="GO" id="GO:0090313">
    <property type="term" value="P:regulation of protein targeting to membrane"/>
    <property type="evidence" value="ECO:0007669"/>
    <property type="project" value="TreeGrafter"/>
</dbReference>
<organism evidence="4 5">
    <name type="scientific">Pseudomonas mangiferae</name>
    <dbReference type="NCBI Taxonomy" id="2593654"/>
    <lineage>
        <taxon>Bacteria</taxon>
        <taxon>Pseudomonadati</taxon>
        <taxon>Pseudomonadota</taxon>
        <taxon>Gammaproteobacteria</taxon>
        <taxon>Pseudomonadales</taxon>
        <taxon>Pseudomonadaceae</taxon>
        <taxon>Pseudomonas</taxon>
    </lineage>
</organism>
<dbReference type="RefSeq" id="WP_143487061.1">
    <property type="nucleotide sequence ID" value="NZ_VJOY01000002.1"/>
</dbReference>
<dbReference type="PANTHER" id="PTHR30441:SF9">
    <property type="entry name" value="ASMA FAMILY PROTEIN YHJG"/>
    <property type="match status" value="1"/>
</dbReference>
<dbReference type="AlphaFoldDB" id="A0A553H3T9"/>
<evidence type="ECO:0000256" key="1">
    <source>
        <dbReference type="SAM" id="MobiDB-lite"/>
    </source>
</evidence>
<reference evidence="4 5" key="1">
    <citation type="submission" date="2019-07" db="EMBL/GenBank/DDBJ databases">
        <title>Pseudomonas mangiferae sp. nov., isolated from bark of mango tree in Thailand.</title>
        <authorList>
            <person name="Srisuk N."/>
            <person name="Anurat P."/>
        </authorList>
    </citation>
    <scope>NUCLEOTIDE SEQUENCE [LARGE SCALE GENOMIC DNA]</scope>
    <source>
        <strain evidence="4 5">DMKU_BBB3-04</strain>
    </source>
</reference>
<keyword evidence="5" id="KW-1185">Reference proteome</keyword>
<dbReference type="PANTHER" id="PTHR30441">
    <property type="entry name" value="DUF748 DOMAIN-CONTAINING PROTEIN"/>
    <property type="match status" value="1"/>
</dbReference>
<keyword evidence="2" id="KW-0472">Membrane</keyword>
<dbReference type="Proteomes" id="UP000315235">
    <property type="component" value="Unassembled WGS sequence"/>
</dbReference>
<sequence length="699" mass="75077">MTRGRKIVAWIVAGLLLVIIALVVFVATFDWNRLKPTLNEKVSAALNRPFAIEGDLAVHWGREPDEPGWRAWVPWPHVSAERLTLGNPDWAKGERFVGLDRVAFSLSPVPLLWKQVVIPHIQLTAPQAGLERLADGRNNWTFDLGEQSQDPQEPSPWKLDIGAIGFDQGHVALDDQQLKTRLQLQVDPLGKPIAFNELVGKRPADKAADGKAPAAPAAPADQPASPPEFAFGWTLKGVYRDQPLSGTGKVGGLLALQDSQRPFPVQADVKVGGTRVAVAGTLTDPKNLGALDLRLRLAGDSLGNLYPLTGVTLPDTPPYGTDGRLVARLHDPDGATYRYENFNGKIGDSDIHGELTYVARQPRPKLSGSLTSNQLLFADLAPLIGADSNDEKKARGAPSNQPADKALPVEEFRTDRWRAMDADVSFTGKRIVKSEKLPFSDLFTHVVLNDGDLSLEPLRFSVAGGTLDTQVGLNGRATPLQGRAKLAARGMKLKQLFPDFSPMQTSFGELNGDAEIRGTGNSVAALLGTSNGQVKMLINDGAVSRGLMEIAGLNVGNYLVGELFGDKDVKINCAAADVGITQGVLGTRLVIFDTENAVIRIDGSADFRQERLDLTIDPESKGLRVFSLRSPLYVRGTFKKPDAGVKSGPLLARGAGMLALGALVAPAAGLLALVAPSEEQPNQCEPLLKQMQASSKKAR</sequence>
<proteinExistence type="predicted"/>
<accession>A0A553H3T9</accession>
<feature type="domain" description="AsmA" evidence="3">
    <location>
        <begin position="1"/>
        <end position="587"/>
    </location>
</feature>
<dbReference type="EMBL" id="VJOY01000002">
    <property type="protein sequence ID" value="TRX76433.1"/>
    <property type="molecule type" value="Genomic_DNA"/>
</dbReference>
<evidence type="ECO:0000313" key="5">
    <source>
        <dbReference type="Proteomes" id="UP000315235"/>
    </source>
</evidence>
<feature type="region of interest" description="Disordered" evidence="1">
    <location>
        <begin position="204"/>
        <end position="226"/>
    </location>
</feature>
<evidence type="ECO:0000259" key="3">
    <source>
        <dbReference type="Pfam" id="PF05170"/>
    </source>
</evidence>
<keyword evidence="2" id="KW-1133">Transmembrane helix</keyword>
<feature type="compositionally biased region" description="Low complexity" evidence="1">
    <location>
        <begin position="210"/>
        <end position="223"/>
    </location>
</feature>
<name>A0A553H3T9_9PSED</name>
<dbReference type="InterPro" id="IPR007844">
    <property type="entry name" value="AsmA"/>
</dbReference>
<feature type="transmembrane region" description="Helical" evidence="2">
    <location>
        <begin position="7"/>
        <end position="29"/>
    </location>
</feature>
<evidence type="ECO:0000256" key="2">
    <source>
        <dbReference type="SAM" id="Phobius"/>
    </source>
</evidence>
<keyword evidence="2" id="KW-0812">Transmembrane</keyword>
<evidence type="ECO:0000313" key="4">
    <source>
        <dbReference type="EMBL" id="TRX76433.1"/>
    </source>
</evidence>
<dbReference type="Pfam" id="PF05170">
    <property type="entry name" value="AsmA"/>
    <property type="match status" value="1"/>
</dbReference>
<comment type="caution">
    <text evidence="4">The sequence shown here is derived from an EMBL/GenBank/DDBJ whole genome shotgun (WGS) entry which is preliminary data.</text>
</comment>
<dbReference type="GO" id="GO:0005886">
    <property type="term" value="C:plasma membrane"/>
    <property type="evidence" value="ECO:0007669"/>
    <property type="project" value="TreeGrafter"/>
</dbReference>
<dbReference type="InterPro" id="IPR052894">
    <property type="entry name" value="AsmA-related"/>
</dbReference>
<dbReference type="OrthoDB" id="5749006at2"/>